<organism evidence="1 2">
    <name type="scientific">Tectimicrobiota bacterium</name>
    <dbReference type="NCBI Taxonomy" id="2528274"/>
    <lineage>
        <taxon>Bacteria</taxon>
        <taxon>Pseudomonadati</taxon>
        <taxon>Nitrospinota/Tectimicrobiota group</taxon>
        <taxon>Candidatus Tectimicrobiota</taxon>
    </lineage>
</organism>
<sequence length="137" mass="14946">MAEAIRLVDYFYIETPDKPGEAVRVLNQLKDAGVNLLAFSGFPKGRRAQLDFVPADPAAFKAVAKKNKWKATGPKKCFHIQGDDRVGALAEVMQKLVEAKINVTATDAVCAGENYYGVILWVKPLDVRRAAKALGIS</sequence>
<protein>
    <recommendedName>
        <fullName evidence="3">ACT domain-containing protein</fullName>
    </recommendedName>
</protein>
<evidence type="ECO:0008006" key="3">
    <source>
        <dbReference type="Google" id="ProtNLM"/>
    </source>
</evidence>
<name>A0A932M1Z7_UNCTE</name>
<evidence type="ECO:0000313" key="1">
    <source>
        <dbReference type="EMBL" id="MBI3016014.1"/>
    </source>
</evidence>
<comment type="caution">
    <text evidence="1">The sequence shown here is derived from an EMBL/GenBank/DDBJ whole genome shotgun (WGS) entry which is preliminary data.</text>
</comment>
<dbReference type="Gene3D" id="3.30.2130.10">
    <property type="entry name" value="VC0802-like"/>
    <property type="match status" value="1"/>
</dbReference>
<proteinExistence type="predicted"/>
<dbReference type="Proteomes" id="UP000741360">
    <property type="component" value="Unassembled WGS sequence"/>
</dbReference>
<dbReference type="InterPro" id="IPR045865">
    <property type="entry name" value="ACT-like_dom_sf"/>
</dbReference>
<dbReference type="SUPFAM" id="SSF55021">
    <property type="entry name" value="ACT-like"/>
    <property type="match status" value="1"/>
</dbReference>
<dbReference type="EMBL" id="JACPSX010000257">
    <property type="protein sequence ID" value="MBI3016014.1"/>
    <property type="molecule type" value="Genomic_DNA"/>
</dbReference>
<gene>
    <name evidence="1" type="ORF">HYY65_13365</name>
</gene>
<dbReference type="AlphaFoldDB" id="A0A932M1Z7"/>
<accession>A0A932M1Z7</accession>
<reference evidence="1" key="1">
    <citation type="submission" date="2020-07" db="EMBL/GenBank/DDBJ databases">
        <title>Huge and variable diversity of episymbiotic CPR bacteria and DPANN archaea in groundwater ecosystems.</title>
        <authorList>
            <person name="He C.Y."/>
            <person name="Keren R."/>
            <person name="Whittaker M."/>
            <person name="Farag I.F."/>
            <person name="Doudna J."/>
            <person name="Cate J.H.D."/>
            <person name="Banfield J.F."/>
        </authorList>
    </citation>
    <scope>NUCLEOTIDE SEQUENCE</scope>
    <source>
        <strain evidence="1">NC_groundwater_717_Ag_S-0.2um_59_8</strain>
    </source>
</reference>
<evidence type="ECO:0000313" key="2">
    <source>
        <dbReference type="Proteomes" id="UP000741360"/>
    </source>
</evidence>